<dbReference type="InterPro" id="IPR013783">
    <property type="entry name" value="Ig-like_fold"/>
</dbReference>
<dbReference type="InterPro" id="IPR036439">
    <property type="entry name" value="Dockerin_dom_sf"/>
</dbReference>
<dbReference type="Gene3D" id="3.90.70.10">
    <property type="entry name" value="Cysteine proteinases"/>
    <property type="match status" value="1"/>
</dbReference>
<feature type="domain" description="PKD" evidence="4">
    <location>
        <begin position="451"/>
        <end position="500"/>
    </location>
</feature>
<dbReference type="PROSITE" id="PS00639">
    <property type="entry name" value="THIOL_PROTEASE_HIS"/>
    <property type="match status" value="1"/>
</dbReference>
<protein>
    <recommendedName>
        <fullName evidence="7">PKD domain-containing protein</fullName>
    </recommendedName>
</protein>
<dbReference type="GO" id="GO:0008234">
    <property type="term" value="F:cysteine-type peptidase activity"/>
    <property type="evidence" value="ECO:0007669"/>
    <property type="project" value="InterPro"/>
</dbReference>
<dbReference type="PROSITE" id="PS50093">
    <property type="entry name" value="PKD"/>
    <property type="match status" value="1"/>
</dbReference>
<sequence length="619" mass="67187">MEADFPYVASNAPCNCPYPHEYLIDDWAYIGGQYSIPSVDAMKQAIIDYGPISVAVYANSAMQAYTGGVFNGCGGGQVNHAVTLVGWDDSQGTSGIWIMRNSWGPGWGEGGYMRIPYGCSSIGYAACYVVYPGRVVLRINVVDLSPPVISPGIPTAVTVQIEEAGDTYIPGTGLLHYRYDGGTYLAMPLEHVSDDLYQATLPAPSCTDTPEYYFSAEGEFTGVIYNPENAPESTFTSLVGQLIVILTDDFETDQGWFVENDPALTDGAWERGIPAGAGDRGDPPADFDGSGSCYVTDSTDGNSDVDDGITWVISPTMDLEIYTDAEIHYALWYTNNFGANPHSDVLRVYVSNDDGASWMVVDTVGPQTSAGWRERHFRVADFMTPTNQVRVRFEASDLGGGSVVEAGIDAFRVSFLECFRPPAIPKQPSGPGEGFVHVEYTFNTQTTDPEGDQIWYMWDWGDGSVSEWLGPYESGVPMSASHAWSEAGMYEVRVRAKDEVEKLSNWSDGLAILITEANFVRADANGDMVESAADAVYIVAYIYREGPCACEDACDVNDDGRVSTADAVYLVSYIYRGGFAPPLPFPDCGSDQTPDGLRSDGHPCMTLGKSSPERPRSTE</sequence>
<dbReference type="Proteomes" id="UP000051124">
    <property type="component" value="Unassembled WGS sequence"/>
</dbReference>
<dbReference type="SUPFAM" id="SSF49299">
    <property type="entry name" value="PKD domain"/>
    <property type="match status" value="1"/>
</dbReference>
<dbReference type="Gene3D" id="2.60.120.200">
    <property type="match status" value="1"/>
</dbReference>
<dbReference type="InterPro" id="IPR038765">
    <property type="entry name" value="Papain-like_cys_pep_sf"/>
</dbReference>
<dbReference type="InterPro" id="IPR000668">
    <property type="entry name" value="Peptidase_C1A_C"/>
</dbReference>
<dbReference type="InterPro" id="IPR000998">
    <property type="entry name" value="MAM_dom"/>
</dbReference>
<dbReference type="AlphaFoldDB" id="A0A0S7WGD3"/>
<dbReference type="InterPro" id="IPR013320">
    <property type="entry name" value="ConA-like_dom_sf"/>
</dbReference>
<dbReference type="SUPFAM" id="SSF63446">
    <property type="entry name" value="Type I dockerin domain"/>
    <property type="match status" value="1"/>
</dbReference>
<reference evidence="5 6" key="1">
    <citation type="journal article" date="2015" name="Microbiome">
        <title>Genomic resolution of linkages in carbon, nitrogen, and sulfur cycling among widespread estuary sediment bacteria.</title>
        <authorList>
            <person name="Baker B.J."/>
            <person name="Lazar C.S."/>
            <person name="Teske A.P."/>
            <person name="Dick G.J."/>
        </authorList>
    </citation>
    <scope>NUCLEOTIDE SEQUENCE [LARGE SCALE GENOMIC DNA]</scope>
    <source>
        <strain evidence="5">DG_26</strain>
    </source>
</reference>
<evidence type="ECO:0000313" key="6">
    <source>
        <dbReference type="Proteomes" id="UP000051124"/>
    </source>
</evidence>
<dbReference type="Pfam" id="PF00801">
    <property type="entry name" value="PKD"/>
    <property type="match status" value="1"/>
</dbReference>
<dbReference type="InterPro" id="IPR035986">
    <property type="entry name" value="PKD_dom_sf"/>
</dbReference>
<dbReference type="InterPro" id="IPR013128">
    <property type="entry name" value="Peptidase_C1A"/>
</dbReference>
<feature type="region of interest" description="Disordered" evidence="2">
    <location>
        <begin position="586"/>
        <end position="619"/>
    </location>
</feature>
<comment type="similarity">
    <text evidence="1">Belongs to the peptidase C1 family.</text>
</comment>
<dbReference type="GO" id="GO:0006508">
    <property type="term" value="P:proteolysis"/>
    <property type="evidence" value="ECO:0007669"/>
    <property type="project" value="InterPro"/>
</dbReference>
<evidence type="ECO:0000256" key="1">
    <source>
        <dbReference type="ARBA" id="ARBA00008455"/>
    </source>
</evidence>
<dbReference type="InterPro" id="IPR000601">
    <property type="entry name" value="PKD_dom"/>
</dbReference>
<feature type="domain" description="MAM" evidence="3">
    <location>
        <begin position="246"/>
        <end position="420"/>
    </location>
</feature>
<gene>
    <name evidence="5" type="ORF">AMJ40_05965</name>
</gene>
<dbReference type="GO" id="GO:0016020">
    <property type="term" value="C:membrane"/>
    <property type="evidence" value="ECO:0007669"/>
    <property type="project" value="InterPro"/>
</dbReference>
<organism evidence="5 6">
    <name type="scientific">candidate division TA06 bacterium DG_26</name>
    <dbReference type="NCBI Taxonomy" id="1703771"/>
    <lineage>
        <taxon>Bacteria</taxon>
        <taxon>Bacteria division TA06</taxon>
    </lineage>
</organism>
<evidence type="ECO:0000256" key="2">
    <source>
        <dbReference type="SAM" id="MobiDB-lite"/>
    </source>
</evidence>
<dbReference type="PANTHER" id="PTHR12411">
    <property type="entry name" value="CYSTEINE PROTEASE FAMILY C1-RELATED"/>
    <property type="match status" value="1"/>
</dbReference>
<evidence type="ECO:0000313" key="5">
    <source>
        <dbReference type="EMBL" id="KPJ49229.1"/>
    </source>
</evidence>
<dbReference type="InterPro" id="IPR025660">
    <property type="entry name" value="Pept_his_AS"/>
</dbReference>
<proteinExistence type="inferred from homology"/>
<dbReference type="GO" id="GO:0000272">
    <property type="term" value="P:polysaccharide catabolic process"/>
    <property type="evidence" value="ECO:0007669"/>
    <property type="project" value="InterPro"/>
</dbReference>
<evidence type="ECO:0008006" key="7">
    <source>
        <dbReference type="Google" id="ProtNLM"/>
    </source>
</evidence>
<dbReference type="SUPFAM" id="SSF49899">
    <property type="entry name" value="Concanavalin A-like lectins/glucanases"/>
    <property type="match status" value="1"/>
</dbReference>
<evidence type="ECO:0000259" key="4">
    <source>
        <dbReference type="PROSITE" id="PS50093"/>
    </source>
</evidence>
<dbReference type="CDD" id="cd14256">
    <property type="entry name" value="Dockerin_I"/>
    <property type="match status" value="1"/>
</dbReference>
<dbReference type="Gene3D" id="2.60.40.10">
    <property type="entry name" value="Immunoglobulins"/>
    <property type="match status" value="1"/>
</dbReference>
<evidence type="ECO:0000259" key="3">
    <source>
        <dbReference type="PROSITE" id="PS50060"/>
    </source>
</evidence>
<dbReference type="Pfam" id="PF00112">
    <property type="entry name" value="Peptidase_C1"/>
    <property type="match status" value="1"/>
</dbReference>
<dbReference type="EMBL" id="LIZT01000068">
    <property type="protein sequence ID" value="KPJ49229.1"/>
    <property type="molecule type" value="Genomic_DNA"/>
</dbReference>
<dbReference type="SUPFAM" id="SSF54001">
    <property type="entry name" value="Cysteine proteinases"/>
    <property type="match status" value="1"/>
</dbReference>
<accession>A0A0S7WGD3</accession>
<dbReference type="SMART" id="SM00645">
    <property type="entry name" value="Pept_C1"/>
    <property type="match status" value="1"/>
</dbReference>
<dbReference type="PROSITE" id="PS50060">
    <property type="entry name" value="MAM_2"/>
    <property type="match status" value="1"/>
</dbReference>
<comment type="caution">
    <text evidence="5">The sequence shown here is derived from an EMBL/GenBank/DDBJ whole genome shotgun (WGS) entry which is preliminary data.</text>
</comment>
<dbReference type="CDD" id="cd00146">
    <property type="entry name" value="PKD"/>
    <property type="match status" value="1"/>
</dbReference>
<dbReference type="Gene3D" id="1.10.1330.10">
    <property type="entry name" value="Dockerin domain"/>
    <property type="match status" value="1"/>
</dbReference>
<name>A0A0S7WGD3_UNCT6</name>